<name>A0ABT4RJS7_9ACTN</name>
<dbReference type="RefSeq" id="WP_202958528.1">
    <property type="nucleotide sequence ID" value="NZ_JAPCID010000016.1"/>
</dbReference>
<dbReference type="PANTHER" id="PTHR31118:SF12">
    <property type="entry name" value="CYCLASE-LIKE PROTEIN 2"/>
    <property type="match status" value="1"/>
</dbReference>
<dbReference type="InterPro" id="IPR037175">
    <property type="entry name" value="KFase_sf"/>
</dbReference>
<dbReference type="InterPro" id="IPR006311">
    <property type="entry name" value="TAT_signal"/>
</dbReference>
<dbReference type="EMBL" id="JAPCID010000016">
    <property type="protein sequence ID" value="MDA0138520.1"/>
    <property type="molecule type" value="Genomic_DNA"/>
</dbReference>
<dbReference type="InterPro" id="IPR007325">
    <property type="entry name" value="KFase/CYL"/>
</dbReference>
<sequence length="277" mass="29467">MCLPGTIEAVRESGATVSRRGLLAGTGAAALAALLPGDALAQAPKPKPGRNRGRVVDLTHEFTTDFPVYTPPQATRRTIAQLPGDGYYAQEWTFGEHTSTHMDAPGHFVQGGRFVTQLKPAELVVPIVVVDITAKARRDPDAQVTPDDLRKWERKHGRIPDRALVAMNSGWAAKLGTPAFTGRDPGNVFHFPGFSEDAVEALLEGRRASAIGVDTLSLDHGPAPVFVAHSKWLGADNYGIECLNNLDKLPAVGATAVVGVIPWQEGSGGPARVLATY</sequence>
<evidence type="ECO:0000313" key="1">
    <source>
        <dbReference type="EMBL" id="MDA0138520.1"/>
    </source>
</evidence>
<gene>
    <name evidence="1" type="ORF">OJ962_13540</name>
</gene>
<reference evidence="1" key="1">
    <citation type="submission" date="2022-10" db="EMBL/GenBank/DDBJ databases">
        <title>The WGS of Solirubrobacter sp. CPCC 204708.</title>
        <authorList>
            <person name="Jiang Z."/>
        </authorList>
    </citation>
    <scope>NUCLEOTIDE SEQUENCE</scope>
    <source>
        <strain evidence="1">CPCC 204708</strain>
    </source>
</reference>
<dbReference type="Gene3D" id="3.50.30.50">
    <property type="entry name" value="Putative cyclase"/>
    <property type="match status" value="1"/>
</dbReference>
<dbReference type="Proteomes" id="UP001147700">
    <property type="component" value="Unassembled WGS sequence"/>
</dbReference>
<organism evidence="1 2">
    <name type="scientific">Solirubrobacter deserti</name>
    <dbReference type="NCBI Taxonomy" id="2282478"/>
    <lineage>
        <taxon>Bacteria</taxon>
        <taxon>Bacillati</taxon>
        <taxon>Actinomycetota</taxon>
        <taxon>Thermoleophilia</taxon>
        <taxon>Solirubrobacterales</taxon>
        <taxon>Solirubrobacteraceae</taxon>
        <taxon>Solirubrobacter</taxon>
    </lineage>
</organism>
<dbReference type="PANTHER" id="PTHR31118">
    <property type="entry name" value="CYCLASE-LIKE PROTEIN 2"/>
    <property type="match status" value="1"/>
</dbReference>
<evidence type="ECO:0000313" key="2">
    <source>
        <dbReference type="Proteomes" id="UP001147700"/>
    </source>
</evidence>
<dbReference type="SUPFAM" id="SSF102198">
    <property type="entry name" value="Putative cyclase"/>
    <property type="match status" value="1"/>
</dbReference>
<proteinExistence type="predicted"/>
<keyword evidence="2" id="KW-1185">Reference proteome</keyword>
<accession>A0ABT4RJS7</accession>
<protein>
    <submittedName>
        <fullName evidence="1">Cyclase family protein</fullName>
    </submittedName>
</protein>
<dbReference type="PROSITE" id="PS51318">
    <property type="entry name" value="TAT"/>
    <property type="match status" value="1"/>
</dbReference>
<comment type="caution">
    <text evidence="1">The sequence shown here is derived from an EMBL/GenBank/DDBJ whole genome shotgun (WGS) entry which is preliminary data.</text>
</comment>
<dbReference type="Pfam" id="PF04199">
    <property type="entry name" value="Cyclase"/>
    <property type="match status" value="1"/>
</dbReference>